<dbReference type="InterPro" id="IPR002035">
    <property type="entry name" value="VWF_A"/>
</dbReference>
<accession>A0AAU2VLJ4</accession>
<feature type="region of interest" description="Disordered" evidence="1">
    <location>
        <begin position="170"/>
        <end position="190"/>
    </location>
</feature>
<sequence>MGATGTSPAPRLPVGLKVSVDVRRDQQPHHDARIDAHLRVKAAGVGPSDEVPAVELAVVIALDVAAGRREAAAAALATALRGLPDGLSFTVLGGADATGAPSGCYPLRGRWALADTAEKRRAAFSAGRIAPAAGDLPPAGYPVWLAAARALFAERPLPVRHLLLITDGSSDDGTDAPDLDGPGPDDSALSAELGRCAGRFTADVLALGGDWDPAPLLAVVERLHGSPVDAPDRFGPAVTEAVRRLRRVRSPELPVSVRVRPAVREVTLTETAPRRQVLDAVHRPDEPRRFDFPTHQWEPGTRDYLLTLRVDASTDPLGVLLQLATVSVGDSTAPLLVRWLPPGVAVGAEGSGGGGGTLQAMNVATRMRTALDRGYLALDPLTRGEAEQQFGLAVRLANEIGADWVLDKVREVAEILEGSRGVVRVGPTVDPATVRRGRLHIASGHLLDLPEHPSGKPPTCPDCRHPAGPHARYCIACGRRL</sequence>
<proteinExistence type="predicted"/>
<dbReference type="EMBL" id="CP108313">
    <property type="protein sequence ID" value="WTW68431.1"/>
    <property type="molecule type" value="Genomic_DNA"/>
</dbReference>
<dbReference type="Gene3D" id="3.40.50.410">
    <property type="entry name" value="von Willebrand factor, type A domain"/>
    <property type="match status" value="1"/>
</dbReference>
<protein>
    <recommendedName>
        <fullName evidence="2">VWFA domain-containing protein</fullName>
    </recommendedName>
</protein>
<evidence type="ECO:0000259" key="2">
    <source>
        <dbReference type="Pfam" id="PF13768"/>
    </source>
</evidence>
<gene>
    <name evidence="3" type="ORF">OG398_09250</name>
</gene>
<dbReference type="AlphaFoldDB" id="A0AAU2VLJ4"/>
<dbReference type="InterPro" id="IPR036465">
    <property type="entry name" value="vWFA_dom_sf"/>
</dbReference>
<feature type="domain" description="VWFA" evidence="2">
    <location>
        <begin position="57"/>
        <end position="225"/>
    </location>
</feature>
<feature type="compositionally biased region" description="Low complexity" evidence="1">
    <location>
        <begin position="179"/>
        <end position="189"/>
    </location>
</feature>
<reference evidence="3" key="1">
    <citation type="submission" date="2022-10" db="EMBL/GenBank/DDBJ databases">
        <title>The complete genomes of actinobacterial strains from the NBC collection.</title>
        <authorList>
            <person name="Joergensen T.S."/>
            <person name="Alvarez Arevalo M."/>
            <person name="Sterndorff E.B."/>
            <person name="Faurdal D."/>
            <person name="Vuksanovic O."/>
            <person name="Mourched A.-S."/>
            <person name="Charusanti P."/>
            <person name="Shaw S."/>
            <person name="Blin K."/>
            <person name="Weber T."/>
        </authorList>
    </citation>
    <scope>NUCLEOTIDE SEQUENCE</scope>
    <source>
        <strain evidence="3">NBC_00008</strain>
    </source>
</reference>
<dbReference type="Gene3D" id="1.20.120.1690">
    <property type="match status" value="1"/>
</dbReference>
<dbReference type="Pfam" id="PF13768">
    <property type="entry name" value="VWA_3"/>
    <property type="match status" value="1"/>
</dbReference>
<dbReference type="Gene3D" id="2.60.40.3670">
    <property type="match status" value="1"/>
</dbReference>
<evidence type="ECO:0000313" key="3">
    <source>
        <dbReference type="EMBL" id="WTW68431.1"/>
    </source>
</evidence>
<name>A0AAU2VLJ4_9ACTN</name>
<organism evidence="3">
    <name type="scientific">Streptomyces sp. NBC_00008</name>
    <dbReference type="NCBI Taxonomy" id="2903610"/>
    <lineage>
        <taxon>Bacteria</taxon>
        <taxon>Bacillati</taxon>
        <taxon>Actinomycetota</taxon>
        <taxon>Actinomycetes</taxon>
        <taxon>Kitasatosporales</taxon>
        <taxon>Streptomycetaceae</taxon>
        <taxon>Streptomyces</taxon>
    </lineage>
</organism>
<evidence type="ECO:0000256" key="1">
    <source>
        <dbReference type="SAM" id="MobiDB-lite"/>
    </source>
</evidence>